<dbReference type="Proteomes" id="UP001357452">
    <property type="component" value="Unassembled WGS sequence"/>
</dbReference>
<dbReference type="RefSeq" id="WP_330975542.1">
    <property type="nucleotide sequence ID" value="NZ_JAZGLY010000008.1"/>
</dbReference>
<evidence type="ECO:0000313" key="2">
    <source>
        <dbReference type="EMBL" id="MEE6188140.1"/>
    </source>
</evidence>
<comment type="caution">
    <text evidence="2">The sequence shown here is derived from an EMBL/GenBank/DDBJ whole genome shotgun (WGS) entry which is preliminary data.</text>
</comment>
<dbReference type="EMBL" id="JAZGLY010000008">
    <property type="protein sequence ID" value="MEE6188140.1"/>
    <property type="molecule type" value="Genomic_DNA"/>
</dbReference>
<keyword evidence="1" id="KW-1133">Transmembrane helix</keyword>
<feature type="transmembrane region" description="Helical" evidence="1">
    <location>
        <begin position="12"/>
        <end position="32"/>
    </location>
</feature>
<feature type="transmembrane region" description="Helical" evidence="1">
    <location>
        <begin position="63"/>
        <end position="83"/>
    </location>
</feature>
<keyword evidence="1" id="KW-0472">Membrane</keyword>
<feature type="transmembrane region" description="Helical" evidence="1">
    <location>
        <begin position="90"/>
        <end position="111"/>
    </location>
</feature>
<accession>A0ABU7RJF9</accession>
<sequence>MENLTTAYVHRAELWLFISTVVYFLMNGAQIFETLILVPKWGAAPPESLKILLDGKGTGLKPFWIIFHSFHEILFILAIIFCWRIEPVRNALLIIFALHVGLRVWTIAYFAPNIIAFQQIAENPSQMMTDIAARIARWEKLNYWRVVLYMLLSIALIPLCIKVFHLRS</sequence>
<proteinExistence type="predicted"/>
<organism evidence="2 3">
    <name type="scientific">Niabella digestorum</name>
    <dbReference type="NCBI Taxonomy" id="3117701"/>
    <lineage>
        <taxon>Bacteria</taxon>
        <taxon>Pseudomonadati</taxon>
        <taxon>Bacteroidota</taxon>
        <taxon>Chitinophagia</taxon>
        <taxon>Chitinophagales</taxon>
        <taxon>Chitinophagaceae</taxon>
        <taxon>Niabella</taxon>
    </lineage>
</organism>
<keyword evidence="1" id="KW-0812">Transmembrane</keyword>
<evidence type="ECO:0000313" key="3">
    <source>
        <dbReference type="Proteomes" id="UP001357452"/>
    </source>
</evidence>
<name>A0ABU7RJF9_9BACT</name>
<gene>
    <name evidence="2" type="ORF">V2H41_12740</name>
</gene>
<protein>
    <submittedName>
        <fullName evidence="2">Transposase</fullName>
    </submittedName>
</protein>
<feature type="transmembrane region" description="Helical" evidence="1">
    <location>
        <begin position="146"/>
        <end position="164"/>
    </location>
</feature>
<keyword evidence="3" id="KW-1185">Reference proteome</keyword>
<reference evidence="2 3" key="1">
    <citation type="submission" date="2024-01" db="EMBL/GenBank/DDBJ databases">
        <title>Niabella digestum sp. nov., isolated from waste digestion system.</title>
        <authorList>
            <person name="Zhang L."/>
        </authorList>
    </citation>
    <scope>NUCLEOTIDE SEQUENCE [LARGE SCALE GENOMIC DNA]</scope>
    <source>
        <strain evidence="2 3">A18</strain>
    </source>
</reference>
<evidence type="ECO:0000256" key="1">
    <source>
        <dbReference type="SAM" id="Phobius"/>
    </source>
</evidence>